<dbReference type="Gene3D" id="3.40.50.620">
    <property type="entry name" value="HUPs"/>
    <property type="match status" value="1"/>
</dbReference>
<dbReference type="CDD" id="cd01998">
    <property type="entry name" value="MnmA_TRMU-like"/>
    <property type="match status" value="1"/>
</dbReference>
<evidence type="ECO:0000256" key="10">
    <source>
        <dbReference type="SAM" id="MobiDB-lite"/>
    </source>
</evidence>
<evidence type="ECO:0000256" key="9">
    <source>
        <dbReference type="HAMAP-Rule" id="MF_00144"/>
    </source>
</evidence>
<dbReference type="GO" id="GO:0005737">
    <property type="term" value="C:cytoplasm"/>
    <property type="evidence" value="ECO:0007669"/>
    <property type="project" value="UniProtKB-SubCell"/>
</dbReference>
<dbReference type="InterPro" id="IPR023382">
    <property type="entry name" value="MnmA-like_central_sf"/>
</dbReference>
<evidence type="ECO:0000259" key="12">
    <source>
        <dbReference type="Pfam" id="PF20259"/>
    </source>
</evidence>
<feature type="region of interest" description="Interaction with tRNA" evidence="9">
    <location>
        <begin position="152"/>
        <end position="154"/>
    </location>
</feature>
<dbReference type="HAMAP" id="MF_00144">
    <property type="entry name" value="tRNA_thiouridyl_MnmA"/>
    <property type="match status" value="1"/>
</dbReference>
<keyword evidence="6 9" id="KW-0694">RNA-binding</keyword>
<dbReference type="Pfam" id="PF20258">
    <property type="entry name" value="tRNA_Me_trans_C"/>
    <property type="match status" value="1"/>
</dbReference>
<sequence>MGALTGKNRVLVAMSGGVDSSVAAARLCDAGHDVVGVTLHLWDYPDDGVKGRCCAPEDQHDARRVTDMLGIPHYTFDRRELFQEHVVAPFVDAYLEGRTPSPCVSCNRSVKIRELFTLADRLGAAAIATGHYARVVREGGTARLYRGRDRHKDQSYFLHMLRASELDRLILPLGDSTKEEVRAEAITRRLAGAHKGESQELCFVPTGRYDAFVAERANARIRPGPIVDRDGRVVGQHHGVHAFTVGQRKGLGVALGRPAFVVGLDATAATVHLGDETALHAGGATLKDTVWDDDVVFPLQAEVRVRARHDGAPAVIERHVDPMGEASFVVRFVSPVRAVSPGQVAVAYRGDRVLGGGTIEASLPSSPQSRAAEAPMSPLEVAP</sequence>
<feature type="binding site" evidence="9">
    <location>
        <begin position="13"/>
        <end position="20"/>
    </location>
    <ligand>
        <name>ATP</name>
        <dbReference type="ChEBI" id="CHEBI:30616"/>
    </ligand>
</feature>
<feature type="domain" description="tRNA-specific 2-thiouridylase MnmA-like C-terminal" evidence="11">
    <location>
        <begin position="299"/>
        <end position="359"/>
    </location>
</feature>
<protein>
    <recommendedName>
        <fullName evidence="9">tRNA-specific 2-thiouridylase MnmA</fullName>
        <ecNumber evidence="9">2.8.1.13</ecNumber>
    </recommendedName>
</protein>
<dbReference type="PANTHER" id="PTHR11933:SF5">
    <property type="entry name" value="MITOCHONDRIAL TRNA-SPECIFIC 2-THIOURIDYLASE 1"/>
    <property type="match status" value="1"/>
</dbReference>
<keyword evidence="3 9" id="KW-0819">tRNA processing</keyword>
<feature type="binding site" evidence="9">
    <location>
        <position position="130"/>
    </location>
    <ligand>
        <name>ATP</name>
        <dbReference type="ChEBI" id="CHEBI:30616"/>
    </ligand>
</feature>
<dbReference type="GO" id="GO:0002143">
    <property type="term" value="P:tRNA wobble position uridine thiolation"/>
    <property type="evidence" value="ECO:0007669"/>
    <property type="project" value="TreeGrafter"/>
</dbReference>
<dbReference type="STRING" id="52.CMC5_076690"/>
<dbReference type="InterPro" id="IPR004506">
    <property type="entry name" value="MnmA-like"/>
</dbReference>
<dbReference type="Gene3D" id="2.40.30.10">
    <property type="entry name" value="Translation factors"/>
    <property type="match status" value="1"/>
</dbReference>
<reference evidence="13 14" key="1">
    <citation type="submission" date="2015-07" db="EMBL/GenBank/DDBJ databases">
        <title>Genome analysis of myxobacterium Chondromyces crocatus Cm c5 reveals a high potential for natural compound synthesis and the genetic basis for the loss of fruiting body formation.</title>
        <authorList>
            <person name="Zaburannyi N."/>
            <person name="Bunk B."/>
            <person name="Maier J."/>
            <person name="Overmann J."/>
            <person name="Mueller R."/>
        </authorList>
    </citation>
    <scope>NUCLEOTIDE SEQUENCE [LARGE SCALE GENOMIC DNA]</scope>
    <source>
        <strain evidence="13 14">Cm c5</strain>
    </source>
</reference>
<name>A0A0K1ES01_CHOCO</name>
<keyword evidence="7" id="KW-1015">Disulfide bond</keyword>
<dbReference type="GO" id="GO:0008168">
    <property type="term" value="F:methyltransferase activity"/>
    <property type="evidence" value="ECO:0007669"/>
    <property type="project" value="UniProtKB-KW"/>
</dbReference>
<dbReference type="Proteomes" id="UP000067626">
    <property type="component" value="Chromosome"/>
</dbReference>
<evidence type="ECO:0000256" key="8">
    <source>
        <dbReference type="ARBA" id="ARBA00051542"/>
    </source>
</evidence>
<evidence type="ECO:0000256" key="5">
    <source>
        <dbReference type="ARBA" id="ARBA00022840"/>
    </source>
</evidence>
<feature type="region of interest" description="Disordered" evidence="10">
    <location>
        <begin position="359"/>
        <end position="383"/>
    </location>
</feature>
<feature type="site" description="Interaction with tRNA" evidence="9">
    <location>
        <position position="131"/>
    </location>
</feature>
<comment type="similarity">
    <text evidence="9">Belongs to the MnmA/TRMU family.</text>
</comment>
<comment type="catalytic activity">
    <reaction evidence="8 9">
        <text>S-sulfanyl-L-cysteinyl-[protein] + uridine(34) in tRNA + AH2 + ATP = 2-thiouridine(34) in tRNA + L-cysteinyl-[protein] + A + AMP + diphosphate + H(+)</text>
        <dbReference type="Rhea" id="RHEA:47032"/>
        <dbReference type="Rhea" id="RHEA-COMP:10131"/>
        <dbReference type="Rhea" id="RHEA-COMP:11726"/>
        <dbReference type="Rhea" id="RHEA-COMP:11727"/>
        <dbReference type="Rhea" id="RHEA-COMP:11728"/>
        <dbReference type="ChEBI" id="CHEBI:13193"/>
        <dbReference type="ChEBI" id="CHEBI:15378"/>
        <dbReference type="ChEBI" id="CHEBI:17499"/>
        <dbReference type="ChEBI" id="CHEBI:29950"/>
        <dbReference type="ChEBI" id="CHEBI:30616"/>
        <dbReference type="ChEBI" id="CHEBI:33019"/>
        <dbReference type="ChEBI" id="CHEBI:61963"/>
        <dbReference type="ChEBI" id="CHEBI:65315"/>
        <dbReference type="ChEBI" id="CHEBI:87170"/>
        <dbReference type="ChEBI" id="CHEBI:456215"/>
        <dbReference type="EC" id="2.8.1.13"/>
    </reaction>
</comment>
<comment type="function">
    <text evidence="9">Catalyzes the 2-thiolation of uridine at the wobble position (U34) of tRNA, leading to the formation of s(2)U34.</text>
</comment>
<evidence type="ECO:0000313" key="14">
    <source>
        <dbReference type="Proteomes" id="UP000067626"/>
    </source>
</evidence>
<accession>A0A0K1ES01</accession>
<dbReference type="Gene3D" id="2.30.30.280">
    <property type="entry name" value="Adenine nucleotide alpha hydrolases-like domains"/>
    <property type="match status" value="1"/>
</dbReference>
<keyword evidence="9" id="KW-0963">Cytoplasm</keyword>
<dbReference type="Pfam" id="PF20259">
    <property type="entry name" value="tRNA_Me_trans_M"/>
    <property type="match status" value="1"/>
</dbReference>
<organism evidence="13 14">
    <name type="scientific">Chondromyces crocatus</name>
    <dbReference type="NCBI Taxonomy" id="52"/>
    <lineage>
        <taxon>Bacteria</taxon>
        <taxon>Pseudomonadati</taxon>
        <taxon>Myxococcota</taxon>
        <taxon>Polyangia</taxon>
        <taxon>Polyangiales</taxon>
        <taxon>Polyangiaceae</taxon>
        <taxon>Chondromyces</taxon>
    </lineage>
</organism>
<evidence type="ECO:0000256" key="3">
    <source>
        <dbReference type="ARBA" id="ARBA00022694"/>
    </source>
</evidence>
<dbReference type="PANTHER" id="PTHR11933">
    <property type="entry name" value="TRNA 5-METHYLAMINOMETHYL-2-THIOURIDYLATE -METHYLTRANSFERASE"/>
    <property type="match status" value="1"/>
</dbReference>
<proteinExistence type="inferred from homology"/>
<dbReference type="GO" id="GO:0005524">
    <property type="term" value="F:ATP binding"/>
    <property type="evidence" value="ECO:0007669"/>
    <property type="project" value="UniProtKB-KW"/>
</dbReference>
<feature type="active site" description="Cysteine persulfide intermediate" evidence="9">
    <location>
        <position position="202"/>
    </location>
</feature>
<dbReference type="GO" id="GO:0000049">
    <property type="term" value="F:tRNA binding"/>
    <property type="evidence" value="ECO:0007669"/>
    <property type="project" value="UniProtKB-KW"/>
</dbReference>
<dbReference type="NCBIfam" id="TIGR00420">
    <property type="entry name" value="trmU"/>
    <property type="match status" value="1"/>
</dbReference>
<dbReference type="GO" id="GO:0103016">
    <property type="term" value="F:tRNA-uridine 2-sulfurtransferase activity"/>
    <property type="evidence" value="ECO:0007669"/>
    <property type="project" value="UniProtKB-EC"/>
</dbReference>
<feature type="active site" description="Nucleophile" evidence="9">
    <location>
        <position position="106"/>
    </location>
</feature>
<evidence type="ECO:0000313" key="13">
    <source>
        <dbReference type="EMBL" id="AKT43437.1"/>
    </source>
</evidence>
<dbReference type="SUPFAM" id="SSF52402">
    <property type="entry name" value="Adenine nucleotide alpha hydrolases-like"/>
    <property type="match status" value="1"/>
</dbReference>
<keyword evidence="14" id="KW-1185">Reference proteome</keyword>
<gene>
    <name evidence="9" type="primary">mnmA</name>
    <name evidence="13" type="ORF">CMC5_076690</name>
</gene>
<dbReference type="EMBL" id="CP012159">
    <property type="protein sequence ID" value="AKT43437.1"/>
    <property type="molecule type" value="Genomic_DNA"/>
</dbReference>
<dbReference type="KEGG" id="ccro:CMC5_076690"/>
<evidence type="ECO:0000256" key="2">
    <source>
        <dbReference type="ARBA" id="ARBA00022679"/>
    </source>
</evidence>
<dbReference type="Pfam" id="PF03054">
    <property type="entry name" value="tRNA_Me_trans"/>
    <property type="match status" value="1"/>
</dbReference>
<comment type="caution">
    <text evidence="9">Lacks conserved residue(s) required for the propagation of feature annotation.</text>
</comment>
<keyword evidence="13" id="KW-0489">Methyltransferase</keyword>
<dbReference type="InterPro" id="IPR046885">
    <property type="entry name" value="MnmA-like_C"/>
</dbReference>
<dbReference type="GO" id="GO:0032259">
    <property type="term" value="P:methylation"/>
    <property type="evidence" value="ECO:0007669"/>
    <property type="project" value="UniProtKB-KW"/>
</dbReference>
<feature type="site" description="Interaction with tRNA" evidence="9">
    <location>
        <position position="343"/>
    </location>
</feature>
<dbReference type="EC" id="2.8.1.13" evidence="9"/>
<dbReference type="PATRIC" id="fig|52.7.peg.8433"/>
<dbReference type="AlphaFoldDB" id="A0A0K1ES01"/>
<keyword evidence="5 9" id="KW-0067">ATP-binding</keyword>
<comment type="subcellular location">
    <subcellularLocation>
        <location evidence="9">Cytoplasm</location>
    </subcellularLocation>
</comment>
<dbReference type="FunFam" id="2.30.30.280:FF:000001">
    <property type="entry name" value="tRNA-specific 2-thiouridylase MnmA"/>
    <property type="match status" value="1"/>
</dbReference>
<keyword evidence="4 9" id="KW-0547">Nucleotide-binding</keyword>
<feature type="binding site" evidence="9">
    <location>
        <position position="39"/>
    </location>
    <ligand>
        <name>ATP</name>
        <dbReference type="ChEBI" id="CHEBI:30616"/>
    </ligand>
</feature>
<evidence type="ECO:0000256" key="1">
    <source>
        <dbReference type="ARBA" id="ARBA00022555"/>
    </source>
</evidence>
<dbReference type="InterPro" id="IPR014729">
    <property type="entry name" value="Rossmann-like_a/b/a_fold"/>
</dbReference>
<dbReference type="InterPro" id="IPR046884">
    <property type="entry name" value="MnmA-like_central"/>
</dbReference>
<evidence type="ECO:0000256" key="4">
    <source>
        <dbReference type="ARBA" id="ARBA00022741"/>
    </source>
</evidence>
<feature type="domain" description="tRNA-specific 2-thiouridylase MnmA-like central" evidence="12">
    <location>
        <begin position="212"/>
        <end position="274"/>
    </location>
</feature>
<evidence type="ECO:0000256" key="6">
    <source>
        <dbReference type="ARBA" id="ARBA00022884"/>
    </source>
</evidence>
<keyword evidence="2 9" id="KW-0808">Transferase</keyword>
<keyword evidence="1 9" id="KW-0820">tRNA-binding</keyword>
<evidence type="ECO:0000256" key="7">
    <source>
        <dbReference type="ARBA" id="ARBA00023157"/>
    </source>
</evidence>
<dbReference type="NCBIfam" id="NF001138">
    <property type="entry name" value="PRK00143.1"/>
    <property type="match status" value="1"/>
</dbReference>
<evidence type="ECO:0000259" key="11">
    <source>
        <dbReference type="Pfam" id="PF20258"/>
    </source>
</evidence>